<evidence type="ECO:0000259" key="1">
    <source>
        <dbReference type="Pfam" id="PF03190"/>
    </source>
</evidence>
<name>Q1Q3Q4_KUEST</name>
<feature type="domain" description="Spermatogenesis-associated protein 20-like TRX" evidence="1">
    <location>
        <begin position="51"/>
        <end position="210"/>
    </location>
</feature>
<dbReference type="InterPro" id="IPR008928">
    <property type="entry name" value="6-hairpin_glycosidase_sf"/>
</dbReference>
<dbReference type="Gene3D" id="3.40.30.10">
    <property type="entry name" value="Glutaredoxin"/>
    <property type="match status" value="1"/>
</dbReference>
<reference evidence="2" key="2">
    <citation type="submission" date="2006-01" db="EMBL/GenBank/DDBJ databases">
        <authorList>
            <person name="Genoscope"/>
        </authorList>
    </citation>
    <scope>NUCLEOTIDE SEQUENCE</scope>
</reference>
<dbReference type="Pfam" id="PF03190">
    <property type="entry name" value="Thioredox_DsbH"/>
    <property type="match status" value="1"/>
</dbReference>
<protein>
    <recommendedName>
        <fullName evidence="1">Spermatogenesis-associated protein 20-like TRX domain-containing protein</fullName>
    </recommendedName>
</protein>
<organism evidence="2">
    <name type="scientific">Kuenenia stuttgartiensis</name>
    <dbReference type="NCBI Taxonomy" id="174633"/>
    <lineage>
        <taxon>Bacteria</taxon>
        <taxon>Pseudomonadati</taxon>
        <taxon>Planctomycetota</taxon>
        <taxon>Candidatus Brocadiia</taxon>
        <taxon>Candidatus Brocadiales</taxon>
        <taxon>Candidatus Brocadiaceae</taxon>
        <taxon>Candidatus Kuenenia</taxon>
    </lineage>
</organism>
<dbReference type="Gene3D" id="1.50.10.20">
    <property type="match status" value="1"/>
</dbReference>
<dbReference type="PIRSF" id="PIRSF006402">
    <property type="entry name" value="UCP006402_thioredoxin"/>
    <property type="match status" value="1"/>
</dbReference>
<dbReference type="PANTHER" id="PTHR42899">
    <property type="entry name" value="SPERMATOGENESIS-ASSOCIATED PROTEIN 20"/>
    <property type="match status" value="1"/>
</dbReference>
<dbReference type="EMBL" id="CT573071">
    <property type="protein sequence ID" value="CAJ74639.1"/>
    <property type="molecule type" value="Genomic_DNA"/>
</dbReference>
<dbReference type="SUPFAM" id="SSF52833">
    <property type="entry name" value="Thioredoxin-like"/>
    <property type="match status" value="1"/>
</dbReference>
<dbReference type="AlphaFoldDB" id="Q1Q3Q4"/>
<accession>Q1Q3Q4</accession>
<dbReference type="InterPro" id="IPR024705">
    <property type="entry name" value="Ssp411"/>
</dbReference>
<dbReference type="InterPro" id="IPR004879">
    <property type="entry name" value="Ssp411-like_TRX"/>
</dbReference>
<gene>
    <name evidence="2" type="ORF">kuste3876</name>
</gene>
<evidence type="ECO:0000313" key="2">
    <source>
        <dbReference type="EMBL" id="CAJ74639.1"/>
    </source>
</evidence>
<dbReference type="PANTHER" id="PTHR42899:SF1">
    <property type="entry name" value="SPERMATOGENESIS-ASSOCIATED PROTEIN 20"/>
    <property type="match status" value="1"/>
</dbReference>
<dbReference type="InterPro" id="IPR036249">
    <property type="entry name" value="Thioredoxin-like_sf"/>
</dbReference>
<sequence length="729" mass="83100">MYVNMDYHLPMTLLSFGELLKKIEYSFQLILTTVFIFDNYQLLKMKTNKPNHLIHEKSPYLQQHAYNPVDWYPWGKEAFEKAKAESKVIFLSIGYSTCHWCHVMETESFEDEEVAKILNEYYVAIKVDREERPDIDNVYMTVCQAMTGSGGWPLTLFLTSEGKSFYAGTYFPKTERLGNPGLIALLTQIANLWNTNKESIIASSLQVTKLIDTETASKGEEKPDVRTLKTAYEQLSDRFDSLYGGFGTSPKFPTPHNFTFLLRWWKRSNNAFALEMVEKSLELMARGGIHDHLGGGFHRYSTDEYWLTPHFEKMLYDQALLAISYIETYQATKKDLYSAIAKDIFDYVLRDMTSPEGGFYSAEDADSEGIEGKFYVWKPEEIKEALGEKDGNIFCDFYDVSDIGNFEDKNILHADKPLHIAAKLENMSPDALEKRLANSRKKLLSIREKRIKPHKDTKIITSWNGLMISALSRGAQAMDEPKYTNVAMCAADFILNTLLQENKILLRRYCQGESAIAGFLDDYAFFVNGLIDLYEATFQEKYLQAALQINEEMIKNFLDENEGGFFLSGKSNEKLFTQTKDIYDGATPSGNSIALLNLLRLGRITGNPSYEALADNLIKTFSGTILQYPSGYTQFMCALDFALGPTKEIIVAGEREGNDTKDILREIRSRFLPNKVLLLHPSNGIFIEEIAPYTKELIPIEGRSTVYMCENYSCKKPVSDKNAVIQLLE</sequence>
<reference evidence="2" key="1">
    <citation type="journal article" date="2006" name="Nature">
        <title>Deciphering the evolution and metabolism of an anammox bacterium from a community genome.</title>
        <authorList>
            <person name="Strous M."/>
            <person name="Pelletier E."/>
            <person name="Mangenot S."/>
            <person name="Rattei T."/>
            <person name="Lehner A."/>
            <person name="Taylor M.W."/>
            <person name="Horn M."/>
            <person name="Daims H."/>
            <person name="Bartol-Mavel D."/>
            <person name="Wincker P."/>
            <person name="Barbe V."/>
            <person name="Fonknechten N."/>
            <person name="Vallenet D."/>
            <person name="Segurens B."/>
            <person name="Schenowitz-Truong C."/>
            <person name="Medigue C."/>
            <person name="Collingro A."/>
            <person name="Snel B."/>
            <person name="Dutilh B.E."/>
            <person name="OpDenCamp H.J.M."/>
            <person name="vanDerDrift C."/>
            <person name="Cirpus I."/>
            <person name="vanDePas-Schoonen K.T."/>
            <person name="Harhangi H.R."/>
            <person name="vanNiftrik L."/>
            <person name="Schmid M."/>
            <person name="Keltjens J."/>
            <person name="vanDeVossenberg J."/>
            <person name="Kartal B."/>
            <person name="Meier H."/>
            <person name="Frishman D."/>
            <person name="Huynen M.A."/>
            <person name="Mewes H."/>
            <person name="Weissenbach J."/>
            <person name="Jetten M.S.M."/>
            <person name="Wagner M."/>
            <person name="LePaslier D."/>
        </authorList>
    </citation>
    <scope>NUCLEOTIDE SEQUENCE</scope>
</reference>
<proteinExistence type="predicted"/>
<dbReference type="CDD" id="cd02955">
    <property type="entry name" value="SSP411"/>
    <property type="match status" value="1"/>
</dbReference>
<dbReference type="SUPFAM" id="SSF48208">
    <property type="entry name" value="Six-hairpin glycosidases"/>
    <property type="match status" value="1"/>
</dbReference>
<dbReference type="GO" id="GO:0005975">
    <property type="term" value="P:carbohydrate metabolic process"/>
    <property type="evidence" value="ECO:0007669"/>
    <property type="project" value="InterPro"/>
</dbReference>